<reference evidence="5 6" key="1">
    <citation type="submission" date="2022-12" db="EMBL/GenBank/DDBJ databases">
        <title>Metagenome assembled genome from gulf of manar.</title>
        <authorList>
            <person name="Kohli P."/>
            <person name="Pk S."/>
            <person name="Venkata Ramana C."/>
            <person name="Sasikala C."/>
        </authorList>
    </citation>
    <scope>NUCLEOTIDE SEQUENCE [LARGE SCALE GENOMIC DNA]</scope>
    <source>
        <strain evidence="5">JB008</strain>
    </source>
</reference>
<evidence type="ECO:0000256" key="1">
    <source>
        <dbReference type="ARBA" id="ARBA00005817"/>
    </source>
</evidence>
<dbReference type="InterPro" id="IPR029035">
    <property type="entry name" value="DHS-like_NAD/FAD-binding_dom"/>
</dbReference>
<dbReference type="InterPro" id="IPR001308">
    <property type="entry name" value="ETF_a/FixB"/>
</dbReference>
<name>A0AAJ1MHV1_9SPIO</name>
<dbReference type="AlphaFoldDB" id="A0AAJ1MHV1"/>
<dbReference type="Proteomes" id="UP001221217">
    <property type="component" value="Unassembled WGS sequence"/>
</dbReference>
<feature type="binding site" evidence="3">
    <location>
        <begin position="250"/>
        <end position="251"/>
    </location>
    <ligand>
        <name>FAD</name>
        <dbReference type="ChEBI" id="CHEBI:57692"/>
    </ligand>
</feature>
<accession>A0AAJ1MHV1</accession>
<dbReference type="GO" id="GO:0033539">
    <property type="term" value="P:fatty acid beta-oxidation using acyl-CoA dehydrogenase"/>
    <property type="evidence" value="ECO:0007669"/>
    <property type="project" value="TreeGrafter"/>
</dbReference>
<dbReference type="InterPro" id="IPR014729">
    <property type="entry name" value="Rossmann-like_a/b/a_fold"/>
</dbReference>
<feature type="binding site" evidence="3">
    <location>
        <position position="303"/>
    </location>
    <ligand>
        <name>FAD</name>
        <dbReference type="ChEBI" id="CHEBI:57692"/>
    </ligand>
</feature>
<dbReference type="GO" id="GO:0050660">
    <property type="term" value="F:flavin adenine dinucleotide binding"/>
    <property type="evidence" value="ECO:0007669"/>
    <property type="project" value="InterPro"/>
</dbReference>
<evidence type="ECO:0000256" key="3">
    <source>
        <dbReference type="PIRSR" id="PIRSR000089-1"/>
    </source>
</evidence>
<comment type="caution">
    <text evidence="5">The sequence shown here is derived from an EMBL/GenBank/DDBJ whole genome shotgun (WGS) entry which is preliminary data.</text>
</comment>
<keyword evidence="3" id="KW-0285">Flavoprotein</keyword>
<comment type="similarity">
    <text evidence="1">Belongs to the ETF alpha-subunit/FixB family.</text>
</comment>
<dbReference type="SUPFAM" id="SSF52467">
    <property type="entry name" value="DHS-like NAD/FAD-binding domain"/>
    <property type="match status" value="1"/>
</dbReference>
<dbReference type="PANTHER" id="PTHR43153:SF1">
    <property type="entry name" value="ELECTRON TRANSFER FLAVOPROTEIN SUBUNIT ALPHA, MITOCHONDRIAL"/>
    <property type="match status" value="1"/>
</dbReference>
<dbReference type="InterPro" id="IPR014730">
    <property type="entry name" value="ETF_a/b_N"/>
</dbReference>
<proteinExistence type="inferred from homology"/>
<dbReference type="PANTHER" id="PTHR43153">
    <property type="entry name" value="ELECTRON TRANSFER FLAVOPROTEIN ALPHA"/>
    <property type="match status" value="1"/>
</dbReference>
<keyword evidence="2" id="KW-0249">Electron transport</keyword>
<comment type="cofactor">
    <cofactor evidence="3">
        <name>FAD</name>
        <dbReference type="ChEBI" id="CHEBI:57692"/>
    </cofactor>
    <text evidence="3">Binds 1 FAD per dimer.</text>
</comment>
<evidence type="ECO:0000259" key="4">
    <source>
        <dbReference type="SMART" id="SM00893"/>
    </source>
</evidence>
<evidence type="ECO:0000313" key="5">
    <source>
        <dbReference type="EMBL" id="MDC7225648.1"/>
    </source>
</evidence>
<keyword evidence="3" id="KW-0274">FAD</keyword>
<dbReference type="SUPFAM" id="SSF52402">
    <property type="entry name" value="Adenine nucleotide alpha hydrolases-like"/>
    <property type="match status" value="1"/>
</dbReference>
<organism evidence="5 6">
    <name type="scientific">Candidatus Thalassospirochaeta sargassi</name>
    <dbReference type="NCBI Taxonomy" id="3119039"/>
    <lineage>
        <taxon>Bacteria</taxon>
        <taxon>Pseudomonadati</taxon>
        <taxon>Spirochaetota</taxon>
        <taxon>Spirochaetia</taxon>
        <taxon>Spirochaetales</taxon>
        <taxon>Spirochaetaceae</taxon>
        <taxon>Candidatus Thalassospirochaeta</taxon>
    </lineage>
</organism>
<evidence type="ECO:0000256" key="2">
    <source>
        <dbReference type="ARBA" id="ARBA00022982"/>
    </source>
</evidence>
<dbReference type="InterPro" id="IPR014731">
    <property type="entry name" value="ETF_asu_C"/>
</dbReference>
<keyword evidence="2" id="KW-0813">Transport</keyword>
<dbReference type="Gene3D" id="3.40.50.620">
    <property type="entry name" value="HUPs"/>
    <property type="match status" value="1"/>
</dbReference>
<protein>
    <submittedName>
        <fullName evidence="5">Electron transfer flavoprotein subunit alpha/FixB family protein</fullName>
    </submittedName>
</protein>
<dbReference type="GO" id="GO:0009055">
    <property type="term" value="F:electron transfer activity"/>
    <property type="evidence" value="ECO:0007669"/>
    <property type="project" value="InterPro"/>
</dbReference>
<feature type="binding site" evidence="3">
    <location>
        <begin position="282"/>
        <end position="289"/>
    </location>
    <ligand>
        <name>FAD</name>
        <dbReference type="ChEBI" id="CHEBI:57692"/>
    </ligand>
</feature>
<dbReference type="SMART" id="SM00893">
    <property type="entry name" value="ETF"/>
    <property type="match status" value="1"/>
</dbReference>
<sequence>MSNRKIFIYAENDCGAIENSYFELLSKAAALNVKLTELEGAPAQLCAVTVGELGEDSLNSLVESGTDVVYSITDESLTVYNPAVYSEAVAQLCKLEEPYIFLFASTAMGTELAPSLGVKLHTGVSAHCVDLRFDDSGAFIQDVPAFGGKVIGEILTPDTLPQIATVKPGIFQCECLAAKSAEVKKFSPSLDSTVLDGIVLKDVHVKDRDSLPVEQAETIICGGFGMGCDENWEVLDRIANYFENSAVGCTRPALDEDWTDDDGTMIGTSGKTVRPKLYIGAGISGAMHHVCGISDAEFIVSINKDENADIFNVSDIKIVGDAVKILTAFEERLVQE</sequence>
<gene>
    <name evidence="5" type="ORF">PQJ61_02660</name>
</gene>
<feature type="domain" description="Electron transfer flavoprotein alpha/beta-subunit N-terminal" evidence="4">
    <location>
        <begin position="6"/>
        <end position="202"/>
    </location>
</feature>
<dbReference type="Pfam" id="PF01012">
    <property type="entry name" value="ETF"/>
    <property type="match status" value="1"/>
</dbReference>
<dbReference type="Gene3D" id="3.40.50.1220">
    <property type="entry name" value="TPP-binding domain"/>
    <property type="match status" value="1"/>
</dbReference>
<dbReference type="PIRSF" id="PIRSF000089">
    <property type="entry name" value="Electra_flavoP_a"/>
    <property type="match status" value="1"/>
</dbReference>
<dbReference type="EMBL" id="JAQQAL010000008">
    <property type="protein sequence ID" value="MDC7225648.1"/>
    <property type="molecule type" value="Genomic_DNA"/>
</dbReference>
<evidence type="ECO:0000313" key="6">
    <source>
        <dbReference type="Proteomes" id="UP001221217"/>
    </source>
</evidence>
<dbReference type="Pfam" id="PF00766">
    <property type="entry name" value="ETF_alpha"/>
    <property type="match status" value="1"/>
</dbReference>